<dbReference type="PROSITE" id="PS51232">
    <property type="entry name" value="GBD_FH3"/>
    <property type="match status" value="1"/>
</dbReference>
<dbReference type="PROSITE" id="PS51444">
    <property type="entry name" value="FH2"/>
    <property type="match status" value="1"/>
</dbReference>
<dbReference type="Pfam" id="PF06371">
    <property type="entry name" value="Drf_GBD"/>
    <property type="match status" value="1"/>
</dbReference>
<evidence type="ECO:0000313" key="7">
    <source>
        <dbReference type="Proteomes" id="UP000663889"/>
    </source>
</evidence>
<feature type="domain" description="GBD/FH3" evidence="3">
    <location>
        <begin position="33"/>
        <end position="387"/>
    </location>
</feature>
<dbReference type="EMBL" id="CAJOBE010003733">
    <property type="protein sequence ID" value="CAF3897547.1"/>
    <property type="molecule type" value="Genomic_DNA"/>
</dbReference>
<feature type="coiled-coil region" evidence="1">
    <location>
        <begin position="900"/>
        <end position="927"/>
    </location>
</feature>
<keyword evidence="1" id="KW-0175">Coiled coil</keyword>
<dbReference type="InterPro" id="IPR042201">
    <property type="entry name" value="FH2_Formin_sf"/>
</dbReference>
<dbReference type="AlphaFoldDB" id="A0A814C2J2"/>
<evidence type="ECO:0000259" key="4">
    <source>
        <dbReference type="PROSITE" id="PS51444"/>
    </source>
</evidence>
<dbReference type="PANTHER" id="PTHR46345:SF8">
    <property type="entry name" value="FORMIN 3, ISOFORM B"/>
    <property type="match status" value="1"/>
</dbReference>
<dbReference type="InterPro" id="IPR016024">
    <property type="entry name" value="ARM-type_fold"/>
</dbReference>
<dbReference type="Pfam" id="PF06367">
    <property type="entry name" value="Drf_FH3"/>
    <property type="match status" value="1"/>
</dbReference>
<dbReference type="Proteomes" id="UP000663874">
    <property type="component" value="Unassembled WGS sequence"/>
</dbReference>
<comment type="caution">
    <text evidence="5">The sequence shown here is derived from an EMBL/GenBank/DDBJ whole genome shotgun (WGS) entry which is preliminary data.</text>
</comment>
<dbReference type="Proteomes" id="UP000663889">
    <property type="component" value="Unassembled WGS sequence"/>
</dbReference>
<proteinExistence type="predicted"/>
<gene>
    <name evidence="6" type="ORF">FNK824_LOCUS20394</name>
    <name evidence="5" type="ORF">SEV965_LOCUS7563</name>
</gene>
<dbReference type="SMART" id="SM01140">
    <property type="entry name" value="Drf_GBD"/>
    <property type="match status" value="1"/>
</dbReference>
<evidence type="ECO:0000256" key="1">
    <source>
        <dbReference type="SAM" id="Coils"/>
    </source>
</evidence>
<dbReference type="SMART" id="SM01139">
    <property type="entry name" value="Drf_FH3"/>
    <property type="match status" value="1"/>
</dbReference>
<dbReference type="InterPro" id="IPR014768">
    <property type="entry name" value="GBD/FH3_dom"/>
</dbReference>
<feature type="compositionally biased region" description="Polar residues" evidence="2">
    <location>
        <begin position="434"/>
        <end position="447"/>
    </location>
</feature>
<dbReference type="InterPro" id="IPR011989">
    <property type="entry name" value="ARM-like"/>
</dbReference>
<dbReference type="Gene3D" id="1.20.58.2220">
    <property type="entry name" value="Formin, FH2 domain"/>
    <property type="match status" value="1"/>
</dbReference>
<accession>A0A814C2J2</accession>
<dbReference type="GO" id="GO:0030036">
    <property type="term" value="P:actin cytoskeleton organization"/>
    <property type="evidence" value="ECO:0007669"/>
    <property type="project" value="InterPro"/>
</dbReference>
<dbReference type="EMBL" id="CAJNOU010000265">
    <property type="protein sequence ID" value="CAF0938270.1"/>
    <property type="molecule type" value="Genomic_DNA"/>
</dbReference>
<feature type="region of interest" description="Disordered" evidence="2">
    <location>
        <begin position="434"/>
        <end position="544"/>
    </location>
</feature>
<evidence type="ECO:0000259" key="3">
    <source>
        <dbReference type="PROSITE" id="PS51232"/>
    </source>
</evidence>
<organism evidence="5 7">
    <name type="scientific">Rotaria sordida</name>
    <dbReference type="NCBI Taxonomy" id="392033"/>
    <lineage>
        <taxon>Eukaryota</taxon>
        <taxon>Metazoa</taxon>
        <taxon>Spiralia</taxon>
        <taxon>Gnathifera</taxon>
        <taxon>Rotifera</taxon>
        <taxon>Eurotatoria</taxon>
        <taxon>Bdelloidea</taxon>
        <taxon>Philodinida</taxon>
        <taxon>Philodinidae</taxon>
        <taxon>Rotaria</taxon>
    </lineage>
</organism>
<dbReference type="Pfam" id="PF02181">
    <property type="entry name" value="FH2"/>
    <property type="match status" value="1"/>
</dbReference>
<dbReference type="GO" id="GO:0003779">
    <property type="term" value="F:actin binding"/>
    <property type="evidence" value="ECO:0007669"/>
    <property type="project" value="InterPro"/>
</dbReference>
<dbReference type="SUPFAM" id="SSF48371">
    <property type="entry name" value="ARM repeat"/>
    <property type="match status" value="1"/>
</dbReference>
<feature type="compositionally biased region" description="Pro residues" evidence="2">
    <location>
        <begin position="473"/>
        <end position="542"/>
    </location>
</feature>
<reference evidence="5" key="1">
    <citation type="submission" date="2021-02" db="EMBL/GenBank/DDBJ databases">
        <authorList>
            <person name="Nowell W R."/>
        </authorList>
    </citation>
    <scope>NUCLEOTIDE SEQUENCE</scope>
</reference>
<protein>
    <submittedName>
        <fullName evidence="5">Uncharacterized protein</fullName>
    </submittedName>
</protein>
<dbReference type="InterPro" id="IPR010472">
    <property type="entry name" value="FH3_dom"/>
</dbReference>
<evidence type="ECO:0000313" key="5">
    <source>
        <dbReference type="EMBL" id="CAF0938270.1"/>
    </source>
</evidence>
<evidence type="ECO:0000256" key="2">
    <source>
        <dbReference type="SAM" id="MobiDB-lite"/>
    </source>
</evidence>
<dbReference type="InterPro" id="IPR015425">
    <property type="entry name" value="FH2_Formin"/>
</dbReference>
<sequence length="989" mass="113118">MRQIYTSPTLAPHQPTVLTNLLNSSITSSKNSIIPPRLSFHPDSFRHYISQQIILKPIRGRELFIRSIRRIIEQIRDKNQRTKNDQQLFSTYEEAINIFNDLTFMKCILFKKKLLDSNNRAWTIEFARQGGLHTLLAYLEQIIHKGLSLVDAILVNETLQCLRAMMNINELFEHIASNPQYIDSIAKILSVPSAEIRMRVFELLTALCVYSQDGYELVLNALQDFQTNNKLSNVFAVILEQLKFAVMAKHKWSAIALLNSILSSTEEIEKRLSYRNILYSNGIISILEQAQNDNNIDLNFQIDIFFEDQKHDEEEFLGNFDSNDSQAVYQAIQLQLAPNSNESALFLTTMQLLYSTLASSNSNERQKILQHLLQSLSQPIEKKMIIEQASQTDVISEFDIKSSSTYQQVPTITPVITNEKSLQKPYDTSILINTEKSIDNKSPSNELSVRPPLPANIQIDSSPIPISRNGTKIPPPPPFPGGLLPPPPPPLPGFSGGPSPPLPPSFPGGLPPPPPPPLPDFSGRPPPPPPPPPGFLGRPPPLGQFSGKAPVAGLSVLVDSIPKPKGKVRRLQWKKLPQTILATSQFWMDVNKKVDTQINFSQLENCFKVNNENSNILLQTKNKATNILSHNRSIAVNVFLKKFNFTEVQSLVQSLQDSKSNLNNECLRMLLKVLPNEDEINLIHDHPRENWTLPEEFIHEISSISYYAFRVQTRILITEFDETFDDFKRKYESIIRVINFLQHNSSIKQLARSLLSIGDFLNYDSYAGNAVGFRLDILKQLHDIRTSENKNLLGVLLESSPENFKFIDNLKPLIADDIQLKLVKSEYMDWKNKIDNGLKQINSIADKQIIEQYKPFYEQSNIKVNHILEPLVNQCEKQELELMKEFGETDLSEFNYDICCMIFRQLIEKVEKEIKEQEKRLTSNKILLNSTKLEPQKLILTNDNMNKLTDNHFMDSIMIELKQKKFSTVPARRRRLRPDLTDLNDREYK</sequence>
<feature type="domain" description="FH2" evidence="4">
    <location>
        <begin position="558"/>
        <end position="936"/>
    </location>
</feature>
<dbReference type="SMART" id="SM00498">
    <property type="entry name" value="FH2"/>
    <property type="match status" value="1"/>
</dbReference>
<dbReference type="GO" id="GO:0031267">
    <property type="term" value="F:small GTPase binding"/>
    <property type="evidence" value="ECO:0007669"/>
    <property type="project" value="InterPro"/>
</dbReference>
<evidence type="ECO:0000313" key="6">
    <source>
        <dbReference type="EMBL" id="CAF3897547.1"/>
    </source>
</evidence>
<dbReference type="InterPro" id="IPR010473">
    <property type="entry name" value="GTPase-bd"/>
</dbReference>
<dbReference type="Gene3D" id="1.25.10.10">
    <property type="entry name" value="Leucine-rich Repeat Variant"/>
    <property type="match status" value="1"/>
</dbReference>
<dbReference type="PANTHER" id="PTHR46345">
    <property type="entry name" value="INVERTED FORMIN-2"/>
    <property type="match status" value="1"/>
</dbReference>
<name>A0A814C2J2_9BILA</name>
<dbReference type="SUPFAM" id="SSF101447">
    <property type="entry name" value="Formin homology 2 domain (FH2 domain)"/>
    <property type="match status" value="1"/>
</dbReference>